<dbReference type="AlphaFoldDB" id="A0AAD6FZM1"/>
<keyword evidence="9" id="KW-0349">Heme</keyword>
<evidence type="ECO:0000256" key="3">
    <source>
        <dbReference type="ARBA" id="ARBA00010031"/>
    </source>
</evidence>
<dbReference type="PROSITE" id="PS52012">
    <property type="entry name" value="CFEM"/>
    <property type="match status" value="1"/>
</dbReference>
<evidence type="ECO:0000256" key="2">
    <source>
        <dbReference type="ARBA" id="ARBA00004613"/>
    </source>
</evidence>
<evidence type="ECO:0000256" key="5">
    <source>
        <dbReference type="ARBA" id="ARBA00022622"/>
    </source>
</evidence>
<feature type="binding site" description="axial binding residue" evidence="9">
    <location>
        <position position="62"/>
    </location>
    <ligand>
        <name>heme</name>
        <dbReference type="ChEBI" id="CHEBI:30413"/>
    </ligand>
    <ligandPart>
        <name>Fe</name>
        <dbReference type="ChEBI" id="CHEBI:18248"/>
    </ligandPart>
</feature>
<keyword evidence="5" id="KW-0472">Membrane</keyword>
<dbReference type="GO" id="GO:0098552">
    <property type="term" value="C:side of membrane"/>
    <property type="evidence" value="ECO:0007669"/>
    <property type="project" value="UniProtKB-KW"/>
</dbReference>
<keyword evidence="6 11" id="KW-0732">Signal</keyword>
<feature type="compositionally biased region" description="Basic and acidic residues" evidence="10">
    <location>
        <begin position="663"/>
        <end position="672"/>
    </location>
</feature>
<keyword evidence="8" id="KW-0449">Lipoprotein</keyword>
<feature type="compositionally biased region" description="Low complexity" evidence="10">
    <location>
        <begin position="270"/>
        <end position="285"/>
    </location>
</feature>
<dbReference type="EMBL" id="JAPVEA010000008">
    <property type="protein sequence ID" value="KAJ5439735.1"/>
    <property type="molecule type" value="Genomic_DNA"/>
</dbReference>
<feature type="chain" id="PRO_5041946973" description="CFEM domain-containing protein" evidence="11">
    <location>
        <begin position="22"/>
        <end position="672"/>
    </location>
</feature>
<evidence type="ECO:0000256" key="9">
    <source>
        <dbReference type="PROSITE-ProRule" id="PRU01356"/>
    </source>
</evidence>
<dbReference type="Proteomes" id="UP001213681">
    <property type="component" value="Unassembled WGS sequence"/>
</dbReference>
<comment type="subcellular location">
    <subcellularLocation>
        <location evidence="1">Membrane</location>
        <topology evidence="1">Lipid-anchor</topology>
        <topology evidence="1">GPI-anchor</topology>
    </subcellularLocation>
    <subcellularLocation>
        <location evidence="2">Secreted</location>
    </subcellularLocation>
</comment>
<feature type="compositionally biased region" description="Polar residues" evidence="10">
    <location>
        <begin position="495"/>
        <end position="510"/>
    </location>
</feature>
<feature type="domain" description="CFEM" evidence="12">
    <location>
        <begin position="11"/>
        <end position="132"/>
    </location>
</feature>
<comment type="caution">
    <text evidence="13">The sequence shown here is derived from an EMBL/GenBank/DDBJ whole genome shotgun (WGS) entry which is preliminary data.</text>
</comment>
<evidence type="ECO:0000313" key="14">
    <source>
        <dbReference type="Proteomes" id="UP001213681"/>
    </source>
</evidence>
<feature type="compositionally biased region" description="Low complexity" evidence="10">
    <location>
        <begin position="476"/>
        <end position="494"/>
    </location>
</feature>
<evidence type="ECO:0000313" key="13">
    <source>
        <dbReference type="EMBL" id="KAJ5439735.1"/>
    </source>
</evidence>
<evidence type="ECO:0000256" key="4">
    <source>
        <dbReference type="ARBA" id="ARBA00022525"/>
    </source>
</evidence>
<feature type="compositionally biased region" description="Low complexity" evidence="10">
    <location>
        <begin position="399"/>
        <end position="412"/>
    </location>
</feature>
<feature type="compositionally biased region" description="Low complexity" evidence="10">
    <location>
        <begin position="312"/>
        <end position="323"/>
    </location>
</feature>
<keyword evidence="7" id="KW-1015">Disulfide bond</keyword>
<protein>
    <recommendedName>
        <fullName evidence="12">CFEM domain-containing protein</fullName>
    </recommendedName>
</protein>
<dbReference type="RefSeq" id="XP_056762964.1">
    <property type="nucleotide sequence ID" value="XM_056914115.1"/>
</dbReference>
<name>A0AAD6FZM1_9EURO</name>
<feature type="compositionally biased region" description="Low complexity" evidence="10">
    <location>
        <begin position="190"/>
        <end position="209"/>
    </location>
</feature>
<feature type="compositionally biased region" description="Polar residues" evidence="10">
    <location>
        <begin position="449"/>
        <end position="474"/>
    </location>
</feature>
<feature type="compositionally biased region" description="Polar residues" evidence="10">
    <location>
        <begin position="354"/>
        <end position="364"/>
    </location>
</feature>
<feature type="region of interest" description="Disordered" evidence="10">
    <location>
        <begin position="122"/>
        <end position="214"/>
    </location>
</feature>
<evidence type="ECO:0000256" key="6">
    <source>
        <dbReference type="ARBA" id="ARBA00022729"/>
    </source>
</evidence>
<feature type="region of interest" description="Disordered" evidence="10">
    <location>
        <begin position="346"/>
        <end position="594"/>
    </location>
</feature>
<evidence type="ECO:0000256" key="10">
    <source>
        <dbReference type="SAM" id="MobiDB-lite"/>
    </source>
</evidence>
<feature type="region of interest" description="Disordered" evidence="10">
    <location>
        <begin position="255"/>
        <end position="323"/>
    </location>
</feature>
<reference evidence="13" key="1">
    <citation type="submission" date="2022-12" db="EMBL/GenBank/DDBJ databases">
        <authorList>
            <person name="Petersen C."/>
        </authorList>
    </citation>
    <scope>NUCLEOTIDE SEQUENCE</scope>
    <source>
        <strain evidence="13">IBT 16125</strain>
    </source>
</reference>
<keyword evidence="14" id="KW-1185">Reference proteome</keyword>
<accession>A0AAD6FZM1</accession>
<sequence length="672" mass="70377">MLLHPLYGILAVLPFVALCSGSGSNDTSNAALWNIIPDCAQKCVENFILGEYTSDECSSALDIKCLCRTKTPIGLTLGEAALSCLYALCDENYISSKGNSVYHVCDSVSGAIRETHSVITATTFDPPSSTTTTAGATASVGTASGSTSQNKPGSSTSSLPTSTTSVSYTSDSSITYQTTSSGSGVIPAATGTETTSDTLSTDTSSPSNDGTAKNHISSGTVIGVSVASGVAGSFIIGVAVFLCCKRWKQRNHTIGSDSDNDFFEIGGAMSQPPGFSRPSSRRSSPSPGPTPAGPSSFSHTRGHQEVSELPCTRTPTAQNPPTTATVMLVPNAEKPREIEPIGVAVSSGDEWETSPRTLSSQNTLAEPMVPQSVGLYPKPLKWSHRPVSGETLFEEDEFQQPQPSQSNSSQKSESPRIMAGLPANPRALKNGFPAQKYLRPPQQLPYPGQSPSILSAQGVSTEITLAPAFSTTARRGSPPSNSSGTPHNSSGSSHRYSANTTLTTPFSTGQGRILGDMSPGRPSPAQGPSPRPSPKQAATQSGRLIPGPGPATPAPPSNGLGLSPAAEIVSRPRIVRRDDIKRVQIRSSPRPPSEVVVPYCPEDFWLERGRSRAPASTGSGGLPYPSEAFPGAVLYPRSPQKRPQDINAQRLSATGRSLTPSRRGQDLILRVD</sequence>
<dbReference type="GeneID" id="81604358"/>
<reference evidence="13" key="2">
    <citation type="journal article" date="2023" name="IMA Fungus">
        <title>Comparative genomic study of the Penicillium genus elucidates a diverse pangenome and 15 lateral gene transfer events.</title>
        <authorList>
            <person name="Petersen C."/>
            <person name="Sorensen T."/>
            <person name="Nielsen M.R."/>
            <person name="Sondergaard T.E."/>
            <person name="Sorensen J.L."/>
            <person name="Fitzpatrick D.A."/>
            <person name="Frisvad J.C."/>
            <person name="Nielsen K.L."/>
        </authorList>
    </citation>
    <scope>NUCLEOTIDE SEQUENCE</scope>
    <source>
        <strain evidence="13">IBT 16125</strain>
    </source>
</reference>
<evidence type="ECO:0000256" key="7">
    <source>
        <dbReference type="ARBA" id="ARBA00023157"/>
    </source>
</evidence>
<feature type="compositionally biased region" description="Low complexity" evidence="10">
    <location>
        <begin position="122"/>
        <end position="175"/>
    </location>
</feature>
<keyword evidence="9" id="KW-0479">Metal-binding</keyword>
<keyword evidence="5" id="KW-0336">GPI-anchor</keyword>
<feature type="region of interest" description="Disordered" evidence="10">
    <location>
        <begin position="611"/>
        <end position="672"/>
    </location>
</feature>
<comment type="caution">
    <text evidence="9">Lacks conserved residue(s) required for the propagation of feature annotation.</text>
</comment>
<dbReference type="GO" id="GO:0046872">
    <property type="term" value="F:metal ion binding"/>
    <property type="evidence" value="ECO:0007669"/>
    <property type="project" value="UniProtKB-UniRule"/>
</dbReference>
<dbReference type="Pfam" id="PF05730">
    <property type="entry name" value="CFEM"/>
    <property type="match status" value="1"/>
</dbReference>
<feature type="signal peptide" evidence="11">
    <location>
        <begin position="1"/>
        <end position="21"/>
    </location>
</feature>
<keyword evidence="5" id="KW-0325">Glycoprotein</keyword>
<evidence type="ECO:0000259" key="12">
    <source>
        <dbReference type="PROSITE" id="PS52012"/>
    </source>
</evidence>
<evidence type="ECO:0000256" key="8">
    <source>
        <dbReference type="ARBA" id="ARBA00023288"/>
    </source>
</evidence>
<organism evidence="13 14">
    <name type="scientific">Penicillium daleae</name>
    <dbReference type="NCBI Taxonomy" id="63821"/>
    <lineage>
        <taxon>Eukaryota</taxon>
        <taxon>Fungi</taxon>
        <taxon>Dikarya</taxon>
        <taxon>Ascomycota</taxon>
        <taxon>Pezizomycotina</taxon>
        <taxon>Eurotiomycetes</taxon>
        <taxon>Eurotiomycetidae</taxon>
        <taxon>Eurotiales</taxon>
        <taxon>Aspergillaceae</taxon>
        <taxon>Penicillium</taxon>
    </lineage>
</organism>
<dbReference type="GO" id="GO:0005576">
    <property type="term" value="C:extracellular region"/>
    <property type="evidence" value="ECO:0007669"/>
    <property type="project" value="UniProtKB-SubCell"/>
</dbReference>
<gene>
    <name evidence="13" type="ORF">N7458_010733</name>
</gene>
<keyword evidence="9" id="KW-0408">Iron</keyword>
<feature type="compositionally biased region" description="Pro residues" evidence="10">
    <location>
        <begin position="521"/>
        <end position="533"/>
    </location>
</feature>
<dbReference type="InterPro" id="IPR008427">
    <property type="entry name" value="Extracellular_membr_CFEM_dom"/>
</dbReference>
<comment type="similarity">
    <text evidence="3">Belongs to the RBT5 family.</text>
</comment>
<feature type="compositionally biased region" description="Polar residues" evidence="10">
    <location>
        <begin position="646"/>
        <end position="662"/>
    </location>
</feature>
<keyword evidence="4" id="KW-0964">Secreted</keyword>
<feature type="compositionally biased region" description="Pro residues" evidence="10">
    <location>
        <begin position="547"/>
        <end position="556"/>
    </location>
</feature>
<evidence type="ECO:0000256" key="1">
    <source>
        <dbReference type="ARBA" id="ARBA00004589"/>
    </source>
</evidence>
<evidence type="ECO:0000256" key="11">
    <source>
        <dbReference type="SAM" id="SignalP"/>
    </source>
</evidence>
<proteinExistence type="inferred from homology"/>